<accession>A0ABP9XES6</accession>
<keyword evidence="2" id="KW-1185">Reference proteome</keyword>
<proteinExistence type="predicted"/>
<evidence type="ECO:0000313" key="2">
    <source>
        <dbReference type="Proteomes" id="UP001404956"/>
    </source>
</evidence>
<organism evidence="1 2">
    <name type="scientific">Deinococcus aluminii</name>
    <dbReference type="NCBI Taxonomy" id="1656885"/>
    <lineage>
        <taxon>Bacteria</taxon>
        <taxon>Thermotogati</taxon>
        <taxon>Deinococcota</taxon>
        <taxon>Deinococci</taxon>
        <taxon>Deinococcales</taxon>
        <taxon>Deinococcaceae</taxon>
        <taxon>Deinococcus</taxon>
    </lineage>
</organism>
<dbReference type="EMBL" id="BAABRV010000005">
    <property type="protein sequence ID" value="GAA5533827.1"/>
    <property type="molecule type" value="Genomic_DNA"/>
</dbReference>
<reference evidence="1 2" key="1">
    <citation type="submission" date="2024-02" db="EMBL/GenBank/DDBJ databases">
        <title>Deinococcus aluminii NBRC 112889.</title>
        <authorList>
            <person name="Ichikawa N."/>
            <person name="Katano-Makiyama Y."/>
            <person name="Hidaka K."/>
        </authorList>
    </citation>
    <scope>NUCLEOTIDE SEQUENCE [LARGE SCALE GENOMIC DNA]</scope>
    <source>
        <strain evidence="1 2">NBRC 112889</strain>
    </source>
</reference>
<dbReference type="RefSeq" id="WP_345454588.1">
    <property type="nucleotide sequence ID" value="NZ_BAABRV010000005.1"/>
</dbReference>
<comment type="caution">
    <text evidence="1">The sequence shown here is derived from an EMBL/GenBank/DDBJ whole genome shotgun (WGS) entry which is preliminary data.</text>
</comment>
<name>A0ABP9XES6_9DEIO</name>
<dbReference type="Proteomes" id="UP001404956">
    <property type="component" value="Unassembled WGS sequence"/>
</dbReference>
<evidence type="ECO:0000313" key="1">
    <source>
        <dbReference type="EMBL" id="GAA5533827.1"/>
    </source>
</evidence>
<gene>
    <name evidence="1" type="ORF">Dalu01_02235</name>
</gene>
<sequence length="171" mass="18038">MPSLHLLTPHGPATLNLHQQADALHALLSLAAQGMTAQATLSGARGMTAPHGQLTSEGPLHAGAALRLTVQVQDGHVNVCGVRVTRAMFLIRPRAQPAALHPCTLCVRLTEAEDRVCDGCASAYSHWVTQGGTCPSCEEVRLVRRVHEGSGEGWEECHACPYHAELSAGAA</sequence>
<protein>
    <submittedName>
        <fullName evidence="1">Uncharacterized protein</fullName>
    </submittedName>
</protein>